<organism evidence="2">
    <name type="scientific">Siphoviridae sp. ctTDf8</name>
    <dbReference type="NCBI Taxonomy" id="2825517"/>
    <lineage>
        <taxon>Viruses</taxon>
        <taxon>Duplodnaviria</taxon>
        <taxon>Heunggongvirae</taxon>
        <taxon>Uroviricota</taxon>
        <taxon>Caudoviricetes</taxon>
    </lineage>
</organism>
<reference evidence="2" key="1">
    <citation type="journal article" date="2021" name="Proc. Natl. Acad. Sci. U.S.A.">
        <title>A Catalog of Tens of Thousands of Viruses from Human Metagenomes Reveals Hidden Associations with Chronic Diseases.</title>
        <authorList>
            <person name="Tisza M.J."/>
            <person name="Buck C.B."/>
        </authorList>
    </citation>
    <scope>NUCLEOTIDE SEQUENCE</scope>
    <source>
        <strain evidence="2">CtTDf8</strain>
    </source>
</reference>
<dbReference type="InterPro" id="IPR001387">
    <property type="entry name" value="Cro/C1-type_HTH"/>
</dbReference>
<evidence type="ECO:0000259" key="1">
    <source>
        <dbReference type="PROSITE" id="PS50943"/>
    </source>
</evidence>
<accession>A0A8S5UJ83</accession>
<protein>
    <submittedName>
        <fullName evidence="2">Regulatory protein</fullName>
    </submittedName>
</protein>
<feature type="domain" description="HTH cro/C1-type" evidence="1">
    <location>
        <begin position="38"/>
        <end position="77"/>
    </location>
</feature>
<dbReference type="PROSITE" id="PS50943">
    <property type="entry name" value="HTH_CROC1"/>
    <property type="match status" value="1"/>
</dbReference>
<proteinExistence type="predicted"/>
<name>A0A8S5UJ83_9CAUD</name>
<dbReference type="EMBL" id="BK016093">
    <property type="protein sequence ID" value="DAF94492.1"/>
    <property type="molecule type" value="Genomic_DNA"/>
</dbReference>
<sequence>MPRLAKSKEDKQRQSLVDAIDLYMIGKIRSGADSRTAARSLGIPYSTLNKRRQNPGSFTLREIQFIANVLNVSVPSLLGEKD</sequence>
<evidence type="ECO:0000313" key="2">
    <source>
        <dbReference type="EMBL" id="DAF94492.1"/>
    </source>
</evidence>